<protein>
    <recommendedName>
        <fullName evidence="2">ORC1/DEAH AAA+ ATPase domain-containing protein</fullName>
    </recommendedName>
</protein>
<dbReference type="InterPro" id="IPR027417">
    <property type="entry name" value="P-loop_NTPase"/>
</dbReference>
<dbReference type="Proteomes" id="UP000620156">
    <property type="component" value="Unassembled WGS sequence"/>
</dbReference>
<accession>A0A918BU31</accession>
<name>A0A918BU31_9ACTN</name>
<dbReference type="InterPro" id="IPR049945">
    <property type="entry name" value="AAA_22"/>
</dbReference>
<evidence type="ECO:0000256" key="1">
    <source>
        <dbReference type="SAM" id="MobiDB-lite"/>
    </source>
</evidence>
<organism evidence="3 4">
    <name type="scientific">Streptomyces ruber</name>
    <dbReference type="NCBI Taxonomy" id="83378"/>
    <lineage>
        <taxon>Bacteria</taxon>
        <taxon>Bacillati</taxon>
        <taxon>Actinomycetota</taxon>
        <taxon>Actinomycetes</taxon>
        <taxon>Kitasatosporales</taxon>
        <taxon>Streptomycetaceae</taxon>
        <taxon>Streptomyces</taxon>
    </lineage>
</organism>
<keyword evidence="4" id="KW-1185">Reference proteome</keyword>
<dbReference type="Pfam" id="PF13401">
    <property type="entry name" value="AAA_22"/>
    <property type="match status" value="1"/>
</dbReference>
<reference evidence="3" key="2">
    <citation type="submission" date="2020-09" db="EMBL/GenBank/DDBJ databases">
        <authorList>
            <person name="Sun Q."/>
            <person name="Ohkuma M."/>
        </authorList>
    </citation>
    <scope>NUCLEOTIDE SEQUENCE</scope>
    <source>
        <strain evidence="3">JCM 3131</strain>
    </source>
</reference>
<evidence type="ECO:0000259" key="2">
    <source>
        <dbReference type="Pfam" id="PF13401"/>
    </source>
</evidence>
<sequence length="445" mass="47514">MGVGAGRGGDGLEGDGRLPVSRSRERGLARQVVVRRLLALDEAGSLESVHVRIAAEAAGVSVRTAWRWLARARAGEGEPVGRRGGFTFNDALWARLQELNGNVAQLHRELGQAGGDTPLEGRLPSLTTLHRVVRDDLRAGRVLECTTPRRGHVDPDRYDRALAQLALPAMVEESGEQTPPSPAPVSAAGRDKAAGDTPFTAGVRLYVPGAHVVSTRQLGEVTEALAHTVAARGIVCVYGDPGQGKTVGLYQALRLLPHRMPVCRALVGVKLALPQLRAALLTAFGLPVKALTSRTDAADRALLEALAKPGVLVIDDVQRIAAPELDYLRLLADAPATRTSLVLCGAGAEHAVARAPALASRVLTWQHVPHLEPAQVPGVLRLFHPLWHTATDAPLLHTDETCAHGNFRTWAKITSHVYAALDRHPEHRVDAALLARACARLGPRP</sequence>
<proteinExistence type="predicted"/>
<evidence type="ECO:0000313" key="4">
    <source>
        <dbReference type="Proteomes" id="UP000620156"/>
    </source>
</evidence>
<evidence type="ECO:0000313" key="3">
    <source>
        <dbReference type="EMBL" id="GGQ89899.1"/>
    </source>
</evidence>
<reference evidence="3" key="1">
    <citation type="journal article" date="2014" name="Int. J. Syst. Evol. Microbiol.">
        <title>Complete genome sequence of Corynebacterium casei LMG S-19264T (=DSM 44701T), isolated from a smear-ripened cheese.</title>
        <authorList>
            <consortium name="US DOE Joint Genome Institute (JGI-PGF)"/>
            <person name="Walter F."/>
            <person name="Albersmeier A."/>
            <person name="Kalinowski J."/>
            <person name="Ruckert C."/>
        </authorList>
    </citation>
    <scope>NUCLEOTIDE SEQUENCE</scope>
    <source>
        <strain evidence="3">JCM 3131</strain>
    </source>
</reference>
<dbReference type="InterPro" id="IPR052026">
    <property type="entry name" value="ExeA_AAA_ATPase_DNA-bind"/>
</dbReference>
<dbReference type="PANTHER" id="PTHR35894:SF1">
    <property type="entry name" value="PHOSPHORIBULOKINASE _ URIDINE KINASE FAMILY"/>
    <property type="match status" value="1"/>
</dbReference>
<gene>
    <name evidence="3" type="ORF">GCM10010145_69210</name>
</gene>
<comment type="caution">
    <text evidence="3">The sequence shown here is derived from an EMBL/GenBank/DDBJ whole genome shotgun (WGS) entry which is preliminary data.</text>
</comment>
<feature type="domain" description="ORC1/DEAH AAA+ ATPase" evidence="2">
    <location>
        <begin position="232"/>
        <end position="346"/>
    </location>
</feature>
<dbReference type="AlphaFoldDB" id="A0A918BU31"/>
<dbReference type="SUPFAM" id="SSF52540">
    <property type="entry name" value="P-loop containing nucleoside triphosphate hydrolases"/>
    <property type="match status" value="1"/>
</dbReference>
<feature type="region of interest" description="Disordered" evidence="1">
    <location>
        <begin position="171"/>
        <end position="193"/>
    </location>
</feature>
<dbReference type="EMBL" id="BMQK01000034">
    <property type="protein sequence ID" value="GGQ89899.1"/>
    <property type="molecule type" value="Genomic_DNA"/>
</dbReference>
<dbReference type="GO" id="GO:0016887">
    <property type="term" value="F:ATP hydrolysis activity"/>
    <property type="evidence" value="ECO:0007669"/>
    <property type="project" value="InterPro"/>
</dbReference>
<dbReference type="PANTHER" id="PTHR35894">
    <property type="entry name" value="GENERAL SECRETION PATHWAY PROTEIN A-RELATED"/>
    <property type="match status" value="1"/>
</dbReference>